<gene>
    <name evidence="6" type="ORF">HB897_13850</name>
</gene>
<dbReference type="Proteomes" id="UP000523362">
    <property type="component" value="Unassembled WGS sequence"/>
</dbReference>
<evidence type="ECO:0000313" key="7">
    <source>
        <dbReference type="Proteomes" id="UP000523362"/>
    </source>
</evidence>
<accession>A0A7X0X4D9</accession>
<feature type="region of interest" description="Disordered" evidence="5">
    <location>
        <begin position="45"/>
        <end position="65"/>
    </location>
</feature>
<organism evidence="6 7">
    <name type="scientific">Listeria seeligeri</name>
    <dbReference type="NCBI Taxonomy" id="1640"/>
    <lineage>
        <taxon>Bacteria</taxon>
        <taxon>Bacillati</taxon>
        <taxon>Bacillota</taxon>
        <taxon>Bacilli</taxon>
        <taxon>Bacillales</taxon>
        <taxon>Listeriaceae</taxon>
        <taxon>Listeria</taxon>
    </lineage>
</organism>
<feature type="region of interest" description="Disordered" evidence="5">
    <location>
        <begin position="110"/>
        <end position="131"/>
    </location>
</feature>
<dbReference type="EMBL" id="JAARRG010000014">
    <property type="protein sequence ID" value="MBC1487312.1"/>
    <property type="molecule type" value="Genomic_DNA"/>
</dbReference>
<proteinExistence type="inferred from homology"/>
<keyword evidence="3" id="KW-0843">Virulence</keyword>
<evidence type="ECO:0000256" key="4">
    <source>
        <dbReference type="ARBA" id="ARBA00093779"/>
    </source>
</evidence>
<reference evidence="6 7" key="1">
    <citation type="submission" date="2020-03" db="EMBL/GenBank/DDBJ databases">
        <title>Soil Listeria distribution.</title>
        <authorList>
            <person name="Liao J."/>
            <person name="Wiedmann M."/>
        </authorList>
    </citation>
    <scope>NUCLEOTIDE SEQUENCE [LARGE SCALE GENOMIC DNA]</scope>
    <source>
        <strain evidence="6 7">FSL L7-1560</strain>
    </source>
</reference>
<comment type="subcellular location">
    <subcellularLocation>
        <location evidence="1">Secreted</location>
    </subcellularLocation>
</comment>
<comment type="caution">
    <text evidence="6">The sequence shown here is derived from an EMBL/GenBank/DDBJ whole genome shotgun (WGS) entry which is preliminary data.</text>
</comment>
<comment type="similarity">
    <text evidence="4">Belongs to the EsxC family.</text>
</comment>
<evidence type="ECO:0000256" key="5">
    <source>
        <dbReference type="SAM" id="MobiDB-lite"/>
    </source>
</evidence>
<name>A0A7X0X4D9_LISSE</name>
<keyword evidence="2" id="KW-0964">Secreted</keyword>
<dbReference type="RefSeq" id="WP_185384175.1">
    <property type="nucleotide sequence ID" value="NZ_JAARRG010000014.1"/>
</dbReference>
<sequence length="131" mass="15457">MGLFGFGETATEKKRDDYDKLHDYLKDAIKEHDEKMSEVKSDLKAYKNGMPDMPNKGIPANPFMEKNDKVLERLEKYVRKEEDKRKSLTNACNKAYQKYLEYKAMAVKEEAAEKAKKEKEKKEREERRKNG</sequence>
<dbReference type="InterPro" id="IPR058928">
    <property type="entry name" value="EsxC"/>
</dbReference>
<protein>
    <submittedName>
        <fullName evidence="6">Chorismate synthase</fullName>
    </submittedName>
</protein>
<evidence type="ECO:0000256" key="2">
    <source>
        <dbReference type="ARBA" id="ARBA00022525"/>
    </source>
</evidence>
<evidence type="ECO:0000256" key="3">
    <source>
        <dbReference type="ARBA" id="ARBA00023026"/>
    </source>
</evidence>
<evidence type="ECO:0000256" key="1">
    <source>
        <dbReference type="ARBA" id="ARBA00004613"/>
    </source>
</evidence>
<evidence type="ECO:0000313" key="6">
    <source>
        <dbReference type="EMBL" id="MBC1487312.1"/>
    </source>
</evidence>
<dbReference type="Pfam" id="PF26323">
    <property type="entry name" value="EsxC"/>
    <property type="match status" value="1"/>
</dbReference>
<dbReference type="AlphaFoldDB" id="A0A7X0X4D9"/>